<dbReference type="PROSITE" id="PS50097">
    <property type="entry name" value="BTB"/>
    <property type="match status" value="1"/>
</dbReference>
<gene>
    <name evidence="2" type="ORF">TKK_011824</name>
</gene>
<dbReference type="EMBL" id="JBJJXI010000096">
    <property type="protein sequence ID" value="KAL3393536.1"/>
    <property type="molecule type" value="Genomic_DNA"/>
</dbReference>
<evidence type="ECO:0000313" key="2">
    <source>
        <dbReference type="EMBL" id="KAL3393536.1"/>
    </source>
</evidence>
<dbReference type="InterPro" id="IPR000210">
    <property type="entry name" value="BTB/POZ_dom"/>
</dbReference>
<dbReference type="PANTHER" id="PTHR24413">
    <property type="entry name" value="SPECKLE-TYPE POZ PROTEIN"/>
    <property type="match status" value="1"/>
</dbReference>
<organism evidence="2 3">
    <name type="scientific">Trichogramma kaykai</name>
    <dbReference type="NCBI Taxonomy" id="54128"/>
    <lineage>
        <taxon>Eukaryota</taxon>
        <taxon>Metazoa</taxon>
        <taxon>Ecdysozoa</taxon>
        <taxon>Arthropoda</taxon>
        <taxon>Hexapoda</taxon>
        <taxon>Insecta</taxon>
        <taxon>Pterygota</taxon>
        <taxon>Neoptera</taxon>
        <taxon>Endopterygota</taxon>
        <taxon>Hymenoptera</taxon>
        <taxon>Apocrita</taxon>
        <taxon>Proctotrupomorpha</taxon>
        <taxon>Chalcidoidea</taxon>
        <taxon>Trichogrammatidae</taxon>
        <taxon>Trichogramma</taxon>
    </lineage>
</organism>
<dbReference type="InterPro" id="IPR011333">
    <property type="entry name" value="SKP1/BTB/POZ_sf"/>
</dbReference>
<keyword evidence="3" id="KW-1185">Reference proteome</keyword>
<sequence>MANVNVMSGSTSIDREDCQFTWTIKNINYKDLKEGESLESPIFSAACDKKFYFRLIAEKIQSNTTDIPVSIKSLYLCTKNILNEIRCDYRIIINVDGRFKTQTSDTIKILDADTTYKIKDSDMSSGYFWYENITKIVCNLTLSRGNSTVYMDSKSIAYHNKDTIPKIKFDWAFLDIELSDVKLRTASGEEIPAHRLILAAASPVFKAMFTHDMIENKNQLVDMADVSHETAVEMLRYIYTGSVANNETSLTLNLLAAADKYQLQDLKNKCEQQLSSNLSTKNVYEMLNIANMYSAKNLKKEAVDLVKRNINSSLDYDEISNMLLGTTLSVSK</sequence>
<dbReference type="SMART" id="SM00225">
    <property type="entry name" value="BTB"/>
    <property type="match status" value="1"/>
</dbReference>
<dbReference type="Proteomes" id="UP001627154">
    <property type="component" value="Unassembled WGS sequence"/>
</dbReference>
<dbReference type="AlphaFoldDB" id="A0ABD2WLS3"/>
<proteinExistence type="predicted"/>
<dbReference type="Pfam" id="PF00651">
    <property type="entry name" value="BTB"/>
    <property type="match status" value="1"/>
</dbReference>
<accession>A0ABD2WLS3</accession>
<dbReference type="FunFam" id="3.30.710.10:FF:000159">
    <property type="entry name" value="Speckle-type POZ protein B"/>
    <property type="match status" value="1"/>
</dbReference>
<dbReference type="Gene3D" id="6.10.250.3030">
    <property type="match status" value="1"/>
</dbReference>
<feature type="domain" description="BTB" evidence="1">
    <location>
        <begin position="179"/>
        <end position="247"/>
    </location>
</feature>
<comment type="caution">
    <text evidence="2">The sequence shown here is derived from an EMBL/GenBank/DDBJ whole genome shotgun (WGS) entry which is preliminary data.</text>
</comment>
<evidence type="ECO:0000259" key="1">
    <source>
        <dbReference type="PROSITE" id="PS50097"/>
    </source>
</evidence>
<reference evidence="2 3" key="1">
    <citation type="journal article" date="2024" name="bioRxiv">
        <title>A reference genome for Trichogramma kaykai: A tiny desert-dwelling parasitoid wasp with competing sex-ratio distorters.</title>
        <authorList>
            <person name="Culotta J."/>
            <person name="Lindsey A.R."/>
        </authorList>
    </citation>
    <scope>NUCLEOTIDE SEQUENCE [LARGE SCALE GENOMIC DNA]</scope>
    <source>
        <strain evidence="2 3">KSX58</strain>
    </source>
</reference>
<dbReference type="Gene3D" id="3.30.710.10">
    <property type="entry name" value="Potassium Channel Kv1.1, Chain A"/>
    <property type="match status" value="1"/>
</dbReference>
<evidence type="ECO:0000313" key="3">
    <source>
        <dbReference type="Proteomes" id="UP001627154"/>
    </source>
</evidence>
<dbReference type="SUPFAM" id="SSF54695">
    <property type="entry name" value="POZ domain"/>
    <property type="match status" value="1"/>
</dbReference>
<name>A0ABD2WLS3_9HYME</name>
<protein>
    <recommendedName>
        <fullName evidence="1">BTB domain-containing protein</fullName>
    </recommendedName>
</protein>